<comment type="caution">
    <text evidence="1">The sequence shown here is derived from an EMBL/GenBank/DDBJ whole genome shotgun (WGS) entry which is preliminary data.</text>
</comment>
<proteinExistence type="predicted"/>
<accession>A0A078S4P8</accession>
<dbReference type="RefSeq" id="WP_035449767.1">
    <property type="nucleotide sequence ID" value="NZ_JNHN01000163.1"/>
</dbReference>
<dbReference type="InterPro" id="IPR032483">
    <property type="entry name" value="DUF5053"/>
</dbReference>
<sequence>MKTINDELKELTAILNGDSTNKEGEYQQKFLYIQEHYTTKADSEAIADWLLNGYHELAKEAEELNRTIALQEKIKEMKEIVPISYIARNYFGKSTAWLQQRIYGYKVRGRVYTLSEQDRLIFNNAIQDICNKLGSLSIA</sequence>
<evidence type="ECO:0000313" key="2">
    <source>
        <dbReference type="Proteomes" id="UP000028013"/>
    </source>
</evidence>
<dbReference type="PATRIC" id="fig|1339349.3.peg.1504"/>
<evidence type="ECO:0008006" key="3">
    <source>
        <dbReference type="Google" id="ProtNLM"/>
    </source>
</evidence>
<protein>
    <recommendedName>
        <fullName evidence="3">DUF5053 domain-containing protein</fullName>
    </recommendedName>
</protein>
<dbReference type="Proteomes" id="UP000028013">
    <property type="component" value="Unassembled WGS sequence"/>
</dbReference>
<dbReference type="Pfam" id="PF16476">
    <property type="entry name" value="DUF5053"/>
    <property type="match status" value="1"/>
</dbReference>
<dbReference type="AlphaFoldDB" id="A0A078S4P8"/>
<gene>
    <name evidence="1" type="ORF">M094_0232</name>
</gene>
<name>A0A078S4P8_BACUN</name>
<reference evidence="1 2" key="1">
    <citation type="submission" date="2014-04" db="EMBL/GenBank/DDBJ databases">
        <authorList>
            <person name="Sears C."/>
            <person name="Carroll K."/>
            <person name="Sack B.R."/>
            <person name="Qadri F."/>
            <person name="Myers L.L."/>
            <person name="Chung G.-T."/>
            <person name="Escheverria P."/>
            <person name="Fraser C.M."/>
            <person name="Sadzewicz L."/>
            <person name="Shefchek K.A."/>
            <person name="Tallon L."/>
            <person name="Das S.P."/>
            <person name="Daugherty S."/>
            <person name="Mongodin E.F."/>
        </authorList>
    </citation>
    <scope>NUCLEOTIDE SEQUENCE [LARGE SCALE GENOMIC DNA]</scope>
    <source>
        <strain evidence="1 2">3978 T3 ii</strain>
    </source>
</reference>
<dbReference type="EMBL" id="JNHN01000163">
    <property type="protein sequence ID" value="KDS51983.1"/>
    <property type="molecule type" value="Genomic_DNA"/>
</dbReference>
<evidence type="ECO:0000313" key="1">
    <source>
        <dbReference type="EMBL" id="KDS51983.1"/>
    </source>
</evidence>
<organism evidence="1 2">
    <name type="scientific">Bacteroides uniformis str. 3978 T3 ii</name>
    <dbReference type="NCBI Taxonomy" id="1339349"/>
    <lineage>
        <taxon>Bacteria</taxon>
        <taxon>Pseudomonadati</taxon>
        <taxon>Bacteroidota</taxon>
        <taxon>Bacteroidia</taxon>
        <taxon>Bacteroidales</taxon>
        <taxon>Bacteroidaceae</taxon>
        <taxon>Bacteroides</taxon>
    </lineage>
</organism>